<feature type="domain" description="Ancillary SecYEG translocon subunit/Cell division coordinator CpoB TPR" evidence="10">
    <location>
        <begin position="15"/>
        <end position="206"/>
    </location>
</feature>
<protein>
    <recommendedName>
        <fullName evidence="8">Ancillary SecYEG translocon subunit</fullName>
    </recommendedName>
</protein>
<name>A0A6I3T1A9_9BURK</name>
<evidence type="ECO:0000256" key="2">
    <source>
        <dbReference type="ARBA" id="ARBA00022475"/>
    </source>
</evidence>
<evidence type="ECO:0000313" key="14">
    <source>
        <dbReference type="Proteomes" id="UP000622638"/>
    </source>
</evidence>
<dbReference type="Gene3D" id="1.25.40.10">
    <property type="entry name" value="Tetratricopeptide repeat domain"/>
    <property type="match status" value="1"/>
</dbReference>
<dbReference type="InterPro" id="IPR018704">
    <property type="entry name" value="SecYEG/CpoB_TPR"/>
</dbReference>
<dbReference type="PIRSF" id="PIRSF006170">
    <property type="entry name" value="YfgM"/>
    <property type="match status" value="1"/>
</dbReference>
<accession>A0A6I3T1A9</accession>
<comment type="caution">
    <text evidence="12">The sequence shown here is derived from an EMBL/GenBank/DDBJ whole genome shotgun (WGS) entry which is preliminary data.</text>
</comment>
<keyword evidence="14" id="KW-1185">Reference proteome</keyword>
<evidence type="ECO:0000256" key="3">
    <source>
        <dbReference type="ARBA" id="ARBA00022692"/>
    </source>
</evidence>
<dbReference type="RefSeq" id="WP_155472419.1">
    <property type="nucleotide sequence ID" value="NZ_BMKG01000001.1"/>
</dbReference>
<evidence type="ECO:0000313" key="11">
    <source>
        <dbReference type="EMBL" id="GGB84350.1"/>
    </source>
</evidence>
<keyword evidence="4 9" id="KW-1133">Transmembrane helix</keyword>
<dbReference type="EMBL" id="WNKZ01000073">
    <property type="protein sequence ID" value="MTV55139.1"/>
    <property type="molecule type" value="Genomic_DNA"/>
</dbReference>
<sequence length="218" mass="23458">MAYDLEEQEQLASLKAWWAKYGNAATWVVIAGLAAYSGWTGWNYYQRTQSSEASALFDEMQGAVGKDNAKVQRAAADIESRYGSTVYAQMGALTAAKSAFEAKDIKAAKANLQWVIEHGNEEYKALARVRLAGVLLDEKAYDEALKVLGGDVPPQFAASVNDRKGDILAAQNKLAEARTAYQAALSGIDKKSPARQLIELKLEAVGGTVPEEKPAAAA</sequence>
<keyword evidence="2" id="KW-1003">Cell membrane</keyword>
<evidence type="ECO:0000313" key="12">
    <source>
        <dbReference type="EMBL" id="MTV55139.1"/>
    </source>
</evidence>
<feature type="transmembrane region" description="Helical" evidence="9">
    <location>
        <begin position="24"/>
        <end position="45"/>
    </location>
</feature>
<keyword evidence="3 9" id="KW-0812">Transmembrane</keyword>
<reference evidence="11" key="1">
    <citation type="journal article" date="2014" name="Int. J. Syst. Evol. Microbiol.">
        <title>Complete genome of a new Firmicutes species belonging to the dominant human colonic microbiota ('Ruminococcus bicirculans') reveals two chromosomes and a selective capacity to utilize plant glucans.</title>
        <authorList>
            <consortium name="NISC Comparative Sequencing Program"/>
            <person name="Wegmann U."/>
            <person name="Louis P."/>
            <person name="Goesmann A."/>
            <person name="Henrissat B."/>
            <person name="Duncan S.H."/>
            <person name="Flint H.J."/>
        </authorList>
    </citation>
    <scope>NUCLEOTIDE SEQUENCE</scope>
    <source>
        <strain evidence="11">CGMCC 1.15931</strain>
    </source>
</reference>
<dbReference type="PANTHER" id="PTHR38035">
    <property type="entry name" value="UPF0070 PROTEIN YFGM"/>
    <property type="match status" value="1"/>
</dbReference>
<organism evidence="12 13">
    <name type="scientific">Pseudoduganella buxea</name>
    <dbReference type="NCBI Taxonomy" id="1949069"/>
    <lineage>
        <taxon>Bacteria</taxon>
        <taxon>Pseudomonadati</taxon>
        <taxon>Pseudomonadota</taxon>
        <taxon>Betaproteobacteria</taxon>
        <taxon>Burkholderiales</taxon>
        <taxon>Oxalobacteraceae</taxon>
        <taxon>Telluria group</taxon>
        <taxon>Pseudoduganella</taxon>
    </lineage>
</organism>
<keyword evidence="6" id="KW-0143">Chaperone</keyword>
<dbReference type="AlphaFoldDB" id="A0A6I3T1A9"/>
<dbReference type="Proteomes" id="UP000622638">
    <property type="component" value="Unassembled WGS sequence"/>
</dbReference>
<evidence type="ECO:0000256" key="7">
    <source>
        <dbReference type="ARBA" id="ARBA00024197"/>
    </source>
</evidence>
<gene>
    <name evidence="11" type="ORF">GCM10011572_02840</name>
    <name evidence="12" type="ORF">GM672_20630</name>
</gene>
<comment type="subcellular location">
    <subcellularLocation>
        <location evidence="1">Cell membrane</location>
        <topology evidence="1">Single-pass type II membrane protein</topology>
    </subcellularLocation>
</comment>
<dbReference type="InterPro" id="IPR011990">
    <property type="entry name" value="TPR-like_helical_dom_sf"/>
</dbReference>
<reference evidence="12 13" key="3">
    <citation type="submission" date="2019-11" db="EMBL/GenBank/DDBJ databases">
        <title>Type strains purchased from KCTC, JCM and DSMZ.</title>
        <authorList>
            <person name="Lu H."/>
        </authorList>
    </citation>
    <scope>NUCLEOTIDE SEQUENCE [LARGE SCALE GENOMIC DNA]</scope>
    <source>
        <strain evidence="12 13">KCTC 52429</strain>
    </source>
</reference>
<reference evidence="14" key="2">
    <citation type="journal article" date="2019" name="Int. J. Syst. Evol. Microbiol.">
        <title>The Global Catalogue of Microorganisms (GCM) 10K type strain sequencing project: providing services to taxonomists for standard genome sequencing and annotation.</title>
        <authorList>
            <consortium name="The Broad Institute Genomics Platform"/>
            <consortium name="The Broad Institute Genome Sequencing Center for Infectious Disease"/>
            <person name="Wu L."/>
            <person name="Ma J."/>
        </authorList>
    </citation>
    <scope>NUCLEOTIDE SEQUENCE [LARGE SCALE GENOMIC DNA]</scope>
    <source>
        <strain evidence="14">CGMCC 1.15931</strain>
    </source>
</reference>
<evidence type="ECO:0000256" key="6">
    <source>
        <dbReference type="ARBA" id="ARBA00023186"/>
    </source>
</evidence>
<dbReference type="Pfam" id="PF09976">
    <property type="entry name" value="TPR_21"/>
    <property type="match status" value="1"/>
</dbReference>
<evidence type="ECO:0000256" key="5">
    <source>
        <dbReference type="ARBA" id="ARBA00023136"/>
    </source>
</evidence>
<dbReference type="GO" id="GO:0005886">
    <property type="term" value="C:plasma membrane"/>
    <property type="evidence" value="ECO:0007669"/>
    <property type="project" value="UniProtKB-SubCell"/>
</dbReference>
<dbReference type="InterPro" id="IPR026039">
    <property type="entry name" value="YfgM"/>
</dbReference>
<comment type="similarity">
    <text evidence="7">Belongs to the YfgM family.</text>
</comment>
<evidence type="ECO:0000256" key="9">
    <source>
        <dbReference type="SAM" id="Phobius"/>
    </source>
</evidence>
<evidence type="ECO:0000313" key="13">
    <source>
        <dbReference type="Proteomes" id="UP000430634"/>
    </source>
</evidence>
<evidence type="ECO:0000256" key="8">
    <source>
        <dbReference type="ARBA" id="ARBA00024235"/>
    </source>
</evidence>
<dbReference type="GO" id="GO:0044877">
    <property type="term" value="F:protein-containing complex binding"/>
    <property type="evidence" value="ECO:0007669"/>
    <property type="project" value="InterPro"/>
</dbReference>
<evidence type="ECO:0000256" key="4">
    <source>
        <dbReference type="ARBA" id="ARBA00022989"/>
    </source>
</evidence>
<evidence type="ECO:0000259" key="10">
    <source>
        <dbReference type="Pfam" id="PF09976"/>
    </source>
</evidence>
<reference evidence="11" key="4">
    <citation type="submission" date="2024-05" db="EMBL/GenBank/DDBJ databases">
        <authorList>
            <person name="Sun Q."/>
            <person name="Zhou Y."/>
        </authorList>
    </citation>
    <scope>NUCLEOTIDE SEQUENCE</scope>
    <source>
        <strain evidence="11">CGMCC 1.15931</strain>
    </source>
</reference>
<dbReference type="EMBL" id="BMKG01000001">
    <property type="protein sequence ID" value="GGB84350.1"/>
    <property type="molecule type" value="Genomic_DNA"/>
</dbReference>
<dbReference type="OrthoDB" id="8521102at2"/>
<dbReference type="PANTHER" id="PTHR38035:SF1">
    <property type="entry name" value="ANCILLARY SECYEG TRANSLOCON SUBUNIT"/>
    <property type="match status" value="1"/>
</dbReference>
<dbReference type="SUPFAM" id="SSF48452">
    <property type="entry name" value="TPR-like"/>
    <property type="match status" value="1"/>
</dbReference>
<keyword evidence="5 9" id="KW-0472">Membrane</keyword>
<evidence type="ECO:0000256" key="1">
    <source>
        <dbReference type="ARBA" id="ARBA00004401"/>
    </source>
</evidence>
<proteinExistence type="inferred from homology"/>
<dbReference type="Proteomes" id="UP000430634">
    <property type="component" value="Unassembled WGS sequence"/>
</dbReference>